<sequence>MADDSFFLFSKDSFPIKAPKKSPLALRMVVLVFAMVCGVYICSICLKQMGIRTNPGFLNVEVIERPCLEPNIEPWEIPYVHYPKPITYARAECKCNPVRYFAILSMQRSGSGWFETLLNNHTNISSNGEIFSVKVRRSNVSTITETLDKIYNLDWSSSASKNECAAAVGLKWMLNQGVMQHHEEIVEYFKTRGVSAIFLFRRNLLRRMISILANSYDREVKPLNGTHKSHVHSPREAGILAKYKPLINTTLLIPNLKQVEDTAAKALEYFKSTRHIILYYEDIVKNHTKLLDVQDFLKVPQRELKSRQVKIHKGALSNYVENWDEVQKSLKGTHYENLLTGDYRKPSRLRFGSVYFARSNNERRRIRSSQPPPTRPVQGLTKQTRIAQTAPLPPL</sequence>
<feature type="transmembrane region" description="Helical" evidence="2">
    <location>
        <begin position="24"/>
        <end position="46"/>
    </location>
</feature>
<dbReference type="EMBL" id="CAADRP010001112">
    <property type="protein sequence ID" value="VFU35687.1"/>
    <property type="molecule type" value="Genomic_DNA"/>
</dbReference>
<accession>A0A6N2LJH5</accession>
<organism evidence="3">
    <name type="scientific">Salix viminalis</name>
    <name type="common">Common osier</name>
    <name type="synonym">Basket willow</name>
    <dbReference type="NCBI Taxonomy" id="40686"/>
    <lineage>
        <taxon>Eukaryota</taxon>
        <taxon>Viridiplantae</taxon>
        <taxon>Streptophyta</taxon>
        <taxon>Embryophyta</taxon>
        <taxon>Tracheophyta</taxon>
        <taxon>Spermatophyta</taxon>
        <taxon>Magnoliopsida</taxon>
        <taxon>eudicotyledons</taxon>
        <taxon>Gunneridae</taxon>
        <taxon>Pentapetalae</taxon>
        <taxon>rosids</taxon>
        <taxon>fabids</taxon>
        <taxon>Malpighiales</taxon>
        <taxon>Salicaceae</taxon>
        <taxon>Saliceae</taxon>
        <taxon>Salix</taxon>
    </lineage>
</organism>
<evidence type="ECO:0008006" key="4">
    <source>
        <dbReference type="Google" id="ProtNLM"/>
    </source>
</evidence>
<dbReference type="InterPro" id="IPR027417">
    <property type="entry name" value="P-loop_NTPase"/>
</dbReference>
<evidence type="ECO:0000256" key="1">
    <source>
        <dbReference type="SAM" id="MobiDB-lite"/>
    </source>
</evidence>
<reference evidence="3" key="1">
    <citation type="submission" date="2019-03" db="EMBL/GenBank/DDBJ databases">
        <authorList>
            <person name="Mank J."/>
            <person name="Almeida P."/>
        </authorList>
    </citation>
    <scope>NUCLEOTIDE SEQUENCE</scope>
    <source>
        <strain evidence="3">78183</strain>
    </source>
</reference>
<evidence type="ECO:0000313" key="3">
    <source>
        <dbReference type="EMBL" id="VFU35687.1"/>
    </source>
</evidence>
<dbReference type="AlphaFoldDB" id="A0A6N2LJH5"/>
<keyword evidence="2" id="KW-1133">Transmembrane helix</keyword>
<proteinExistence type="predicted"/>
<dbReference type="SUPFAM" id="SSF52540">
    <property type="entry name" value="P-loop containing nucleoside triphosphate hydrolases"/>
    <property type="match status" value="1"/>
</dbReference>
<evidence type="ECO:0000256" key="2">
    <source>
        <dbReference type="SAM" id="Phobius"/>
    </source>
</evidence>
<dbReference type="PANTHER" id="PTHR32175:SF0">
    <property type="entry name" value="SULFOTRANSFERASE"/>
    <property type="match status" value="1"/>
</dbReference>
<name>A0A6N2LJH5_SALVM</name>
<protein>
    <recommendedName>
        <fullName evidence="4">Sulfotransferase</fullName>
    </recommendedName>
</protein>
<dbReference type="Gene3D" id="3.40.50.300">
    <property type="entry name" value="P-loop containing nucleotide triphosphate hydrolases"/>
    <property type="match status" value="1"/>
</dbReference>
<keyword evidence="2" id="KW-0472">Membrane</keyword>
<gene>
    <name evidence="3" type="ORF">SVIM_LOCUS177825</name>
</gene>
<dbReference type="PANTHER" id="PTHR32175">
    <property type="entry name" value="PROTEIN, PUTATIVE, EXPRESSED-RELATED"/>
    <property type="match status" value="1"/>
</dbReference>
<dbReference type="InterPro" id="IPR052796">
    <property type="entry name" value="Nod_factor_sulfotransferase"/>
</dbReference>
<feature type="region of interest" description="Disordered" evidence="1">
    <location>
        <begin position="362"/>
        <end position="383"/>
    </location>
</feature>
<keyword evidence="2" id="KW-0812">Transmembrane</keyword>